<dbReference type="InterPro" id="IPR029063">
    <property type="entry name" value="SAM-dependent_MTases_sf"/>
</dbReference>
<comment type="caution">
    <text evidence="4">The sequence shown here is derived from an EMBL/GenBank/DDBJ whole genome shotgun (WGS) entry which is preliminary data.</text>
</comment>
<gene>
    <name evidence="4" type="ORF">GS399_09560</name>
</gene>
<dbReference type="EMBL" id="WVHT01000004">
    <property type="protein sequence ID" value="MXV51214.1"/>
    <property type="molecule type" value="Genomic_DNA"/>
</dbReference>
<dbReference type="AlphaFoldDB" id="A0A7K1Y9E9"/>
<dbReference type="InterPro" id="IPR050210">
    <property type="entry name" value="tRNA_Adenine-N(6)_MTase"/>
</dbReference>
<keyword evidence="4" id="KW-0808">Transferase</keyword>
<accession>A0A7K1Y9E9</accession>
<sequence length="218" mass="24598">MKINTDGVLLAALLVSETPKRIIDIGTGTGVIALMLAQRFENAALTGIELDEKAVKTAKKNFSESSFLSRVEAYSGPFQSYFVAEQEPVDLIVSNPPFFIDALKSPNKQKEIAKHADMSFFDDLLLAAKTFLKQSGELWLILPPDTAQKVLIAAEKFDFHLHLMIRLKSFESSQEHRHIISLSKQKRQVHETQFVIYSGPGQYSAQYREALKDFFINF</sequence>
<evidence type="ECO:0000259" key="3">
    <source>
        <dbReference type="Pfam" id="PF05175"/>
    </source>
</evidence>
<dbReference type="Gene3D" id="3.40.50.150">
    <property type="entry name" value="Vaccinia Virus protein VP39"/>
    <property type="match status" value="1"/>
</dbReference>
<evidence type="ECO:0000313" key="4">
    <source>
        <dbReference type="EMBL" id="MXV51214.1"/>
    </source>
</evidence>
<feature type="domain" description="Methyltransferase small" evidence="3">
    <location>
        <begin position="9"/>
        <end position="144"/>
    </location>
</feature>
<dbReference type="SUPFAM" id="SSF53335">
    <property type="entry name" value="S-adenosyl-L-methionine-dependent methyltransferases"/>
    <property type="match status" value="1"/>
</dbReference>
<dbReference type="GO" id="GO:0003676">
    <property type="term" value="F:nucleic acid binding"/>
    <property type="evidence" value="ECO:0007669"/>
    <property type="project" value="InterPro"/>
</dbReference>
<dbReference type="InterPro" id="IPR007848">
    <property type="entry name" value="Small_mtfrase_dom"/>
</dbReference>
<dbReference type="PANTHER" id="PTHR47739">
    <property type="entry name" value="TRNA1(VAL) (ADENINE(37)-N6)-METHYLTRANSFERASE"/>
    <property type="match status" value="1"/>
</dbReference>
<evidence type="ECO:0000256" key="1">
    <source>
        <dbReference type="ARBA" id="ARBA00022603"/>
    </source>
</evidence>
<dbReference type="CDD" id="cd02440">
    <property type="entry name" value="AdoMet_MTases"/>
    <property type="match status" value="1"/>
</dbReference>
<evidence type="ECO:0000313" key="5">
    <source>
        <dbReference type="Proteomes" id="UP000466586"/>
    </source>
</evidence>
<dbReference type="Proteomes" id="UP000466586">
    <property type="component" value="Unassembled WGS sequence"/>
</dbReference>
<dbReference type="GO" id="GO:0032259">
    <property type="term" value="P:methylation"/>
    <property type="evidence" value="ECO:0007669"/>
    <property type="project" value="UniProtKB-KW"/>
</dbReference>
<dbReference type="GO" id="GO:0008170">
    <property type="term" value="F:N-methyltransferase activity"/>
    <property type="evidence" value="ECO:0007669"/>
    <property type="project" value="UniProtKB-ARBA"/>
</dbReference>
<proteinExistence type="predicted"/>
<dbReference type="InterPro" id="IPR002052">
    <property type="entry name" value="DNA_methylase_N6_adenine_CS"/>
</dbReference>
<protein>
    <submittedName>
        <fullName evidence="4">Methyltransferase</fullName>
    </submittedName>
</protein>
<dbReference type="GO" id="GO:0008757">
    <property type="term" value="F:S-adenosylmethionine-dependent methyltransferase activity"/>
    <property type="evidence" value="ECO:0007669"/>
    <property type="project" value="UniProtKB-ARBA"/>
</dbReference>
<name>A0A7K1Y9E9_9SPHI</name>
<keyword evidence="5" id="KW-1185">Reference proteome</keyword>
<dbReference type="Pfam" id="PF05175">
    <property type="entry name" value="MTS"/>
    <property type="match status" value="1"/>
</dbReference>
<keyword evidence="2" id="KW-0949">S-adenosyl-L-methionine</keyword>
<reference evidence="4 5" key="1">
    <citation type="submission" date="2019-11" db="EMBL/GenBank/DDBJ databases">
        <title>Pedobacter sp. HMF7647 Genome sequencing and assembly.</title>
        <authorList>
            <person name="Kang H."/>
            <person name="Kim H."/>
            <person name="Joh K."/>
        </authorList>
    </citation>
    <scope>NUCLEOTIDE SEQUENCE [LARGE SCALE GENOMIC DNA]</scope>
    <source>
        <strain evidence="4 5">HMF7647</strain>
    </source>
</reference>
<dbReference type="PROSITE" id="PS00092">
    <property type="entry name" value="N6_MTASE"/>
    <property type="match status" value="1"/>
</dbReference>
<dbReference type="PANTHER" id="PTHR47739:SF1">
    <property type="entry name" value="TRNA1(VAL) (ADENINE(37)-N6)-METHYLTRANSFERASE"/>
    <property type="match status" value="1"/>
</dbReference>
<evidence type="ECO:0000256" key="2">
    <source>
        <dbReference type="ARBA" id="ARBA00022691"/>
    </source>
</evidence>
<organism evidence="4 5">
    <name type="scientific">Hufsiella arboris</name>
    <dbReference type="NCBI Taxonomy" id="2695275"/>
    <lineage>
        <taxon>Bacteria</taxon>
        <taxon>Pseudomonadati</taxon>
        <taxon>Bacteroidota</taxon>
        <taxon>Sphingobacteriia</taxon>
        <taxon>Sphingobacteriales</taxon>
        <taxon>Sphingobacteriaceae</taxon>
        <taxon>Hufsiella</taxon>
    </lineage>
</organism>
<keyword evidence="1 4" id="KW-0489">Methyltransferase</keyword>